<dbReference type="GeneID" id="19277900"/>
<dbReference type="Proteomes" id="UP000030651">
    <property type="component" value="Unassembled WGS sequence"/>
</dbReference>
<name>W3WQ02_PESFW</name>
<feature type="compositionally biased region" description="Basic residues" evidence="1">
    <location>
        <begin position="106"/>
        <end position="127"/>
    </location>
</feature>
<reference evidence="3" key="1">
    <citation type="journal article" date="2015" name="BMC Genomics">
        <title>Genomic and transcriptomic analysis of the endophytic fungus Pestalotiopsis fici reveals its lifestyle and high potential for synthesis of natural products.</title>
        <authorList>
            <person name="Wang X."/>
            <person name="Zhang X."/>
            <person name="Liu L."/>
            <person name="Xiang M."/>
            <person name="Wang W."/>
            <person name="Sun X."/>
            <person name="Che Y."/>
            <person name="Guo L."/>
            <person name="Liu G."/>
            <person name="Guo L."/>
            <person name="Wang C."/>
            <person name="Yin W.B."/>
            <person name="Stadler M."/>
            <person name="Zhang X."/>
            <person name="Liu X."/>
        </authorList>
    </citation>
    <scope>NUCLEOTIDE SEQUENCE [LARGE SCALE GENOMIC DNA]</scope>
    <source>
        <strain evidence="3">W106-1 / CGMCC3.15140</strain>
    </source>
</reference>
<proteinExistence type="predicted"/>
<dbReference type="KEGG" id="pfy:PFICI_12887"/>
<dbReference type="AlphaFoldDB" id="W3WQ02"/>
<protein>
    <submittedName>
        <fullName evidence="2">Uncharacterized protein</fullName>
    </submittedName>
</protein>
<accession>W3WQ02</accession>
<feature type="region of interest" description="Disordered" evidence="1">
    <location>
        <begin position="79"/>
        <end position="127"/>
    </location>
</feature>
<dbReference type="EMBL" id="KI912118">
    <property type="protein sequence ID" value="ETS75943.1"/>
    <property type="molecule type" value="Genomic_DNA"/>
</dbReference>
<dbReference type="InParanoid" id="W3WQ02"/>
<keyword evidence="3" id="KW-1185">Reference proteome</keyword>
<organism evidence="2 3">
    <name type="scientific">Pestalotiopsis fici (strain W106-1 / CGMCC3.15140)</name>
    <dbReference type="NCBI Taxonomy" id="1229662"/>
    <lineage>
        <taxon>Eukaryota</taxon>
        <taxon>Fungi</taxon>
        <taxon>Dikarya</taxon>
        <taxon>Ascomycota</taxon>
        <taxon>Pezizomycotina</taxon>
        <taxon>Sordariomycetes</taxon>
        <taxon>Xylariomycetidae</taxon>
        <taxon>Amphisphaeriales</taxon>
        <taxon>Sporocadaceae</taxon>
        <taxon>Pestalotiopsis</taxon>
    </lineage>
</organism>
<sequence length="127" mass="13751">MRNDPFTGDGIGAIVWENGPQVCDVKANKAGPSSDDSWTWTCDNGAGVYVTDNGRVLEYTGVDGWKANMVKTEGDNWREEYGTLPAGDTGATGSISKRLLHENSSKKSKMGKKGSRGLLSAKHHTRY</sequence>
<dbReference type="RefSeq" id="XP_007839659.1">
    <property type="nucleotide sequence ID" value="XM_007841468.1"/>
</dbReference>
<evidence type="ECO:0000256" key="1">
    <source>
        <dbReference type="SAM" id="MobiDB-lite"/>
    </source>
</evidence>
<dbReference type="HOGENOM" id="CLU_1971302_0_0_1"/>
<gene>
    <name evidence="2" type="ORF">PFICI_12887</name>
</gene>
<evidence type="ECO:0000313" key="3">
    <source>
        <dbReference type="Proteomes" id="UP000030651"/>
    </source>
</evidence>
<evidence type="ECO:0000313" key="2">
    <source>
        <dbReference type="EMBL" id="ETS75943.1"/>
    </source>
</evidence>